<dbReference type="Pfam" id="PF00067">
    <property type="entry name" value="p450"/>
    <property type="match status" value="1"/>
</dbReference>
<evidence type="ECO:0000256" key="3">
    <source>
        <dbReference type="ARBA" id="ARBA00022617"/>
    </source>
</evidence>
<evidence type="ECO:0000256" key="5">
    <source>
        <dbReference type="ARBA" id="ARBA00023002"/>
    </source>
</evidence>
<protein>
    <submittedName>
        <fullName evidence="10">Cytochrome P450</fullName>
    </submittedName>
</protein>
<dbReference type="PANTHER" id="PTHR24286:SF24">
    <property type="entry name" value="LANOSTEROL 14-ALPHA DEMETHYLASE"/>
    <property type="match status" value="1"/>
</dbReference>
<evidence type="ECO:0000256" key="1">
    <source>
        <dbReference type="ARBA" id="ARBA00001971"/>
    </source>
</evidence>
<dbReference type="PANTHER" id="PTHR24286">
    <property type="entry name" value="CYTOCHROME P450 26"/>
    <property type="match status" value="1"/>
</dbReference>
<dbReference type="SUPFAM" id="SSF48264">
    <property type="entry name" value="Cytochrome P450"/>
    <property type="match status" value="1"/>
</dbReference>
<evidence type="ECO:0000256" key="7">
    <source>
        <dbReference type="ARBA" id="ARBA00023033"/>
    </source>
</evidence>
<evidence type="ECO:0000256" key="4">
    <source>
        <dbReference type="ARBA" id="ARBA00022723"/>
    </source>
</evidence>
<evidence type="ECO:0000313" key="10">
    <source>
        <dbReference type="EMBL" id="SFB64336.1"/>
    </source>
</evidence>
<dbReference type="GO" id="GO:0016705">
    <property type="term" value="F:oxidoreductase activity, acting on paired donors, with incorporation or reduction of molecular oxygen"/>
    <property type="evidence" value="ECO:0007669"/>
    <property type="project" value="InterPro"/>
</dbReference>
<sequence>MVPIVERTTQAARQRLSSVLVAPAPQAVDEAWRRFSRRWPATDLATPPAGSGLRPVRGDYGAPVVGHLLDYIRFGTDFGRERYERYGPVTWMGAFGTRIATVAGPEATQLVLTNKDKAFSQAGWAFLIDQFFHRGLMLLDFDEHKMHRRIMQQAFTRDRLAGYTQQVAPCVRASVPTWPTDRPVRLYWLLKHLTLDIATQVFMGGRGGSTDTEQINQAFVATVRAASALVRAPLPGTRWRAGVRGRRVLEDYFAQHLPAARASTSEDLFAALCHATTPEGERFSDDDVINHMIFLMMAAHDTSTITTTAAAYYLATHPEWQDRARQESLALGDAPPDIDALESLDTLDRIIKEALRLLAPVPLVMRKTVTDTDLLGHYLPADTLVALAPAINHFVPECWTEPDTFDPDRFAADRREDQTHRFAWIPFGGGVHKCIGMHFGTLEVKAILHEMLRSYRWSVPDGYRIRWDNTSLPVPADGLPVHLTPR</sequence>
<evidence type="ECO:0000313" key="11">
    <source>
        <dbReference type="Proteomes" id="UP000243799"/>
    </source>
</evidence>
<dbReference type="InterPro" id="IPR017972">
    <property type="entry name" value="Cyt_P450_CS"/>
</dbReference>
<evidence type="ECO:0000256" key="2">
    <source>
        <dbReference type="ARBA" id="ARBA00010617"/>
    </source>
</evidence>
<evidence type="ECO:0000256" key="8">
    <source>
        <dbReference type="PIRSR" id="PIRSR602403-1"/>
    </source>
</evidence>
<dbReference type="GO" id="GO:0016125">
    <property type="term" value="P:sterol metabolic process"/>
    <property type="evidence" value="ECO:0007669"/>
    <property type="project" value="TreeGrafter"/>
</dbReference>
<comment type="similarity">
    <text evidence="2 9">Belongs to the cytochrome P450 family.</text>
</comment>
<dbReference type="GO" id="GO:0005506">
    <property type="term" value="F:iron ion binding"/>
    <property type="evidence" value="ECO:0007669"/>
    <property type="project" value="InterPro"/>
</dbReference>
<name>A0A1I1CQL9_9PSEU</name>
<accession>A0A1I1CQL9</accession>
<dbReference type="PRINTS" id="PR00385">
    <property type="entry name" value="P450"/>
</dbReference>
<comment type="cofactor">
    <cofactor evidence="1 8">
        <name>heme</name>
        <dbReference type="ChEBI" id="CHEBI:30413"/>
    </cofactor>
</comment>
<dbReference type="PRINTS" id="PR00465">
    <property type="entry name" value="EP450IV"/>
</dbReference>
<dbReference type="Proteomes" id="UP000243799">
    <property type="component" value="Unassembled WGS sequence"/>
</dbReference>
<dbReference type="InterPro" id="IPR002403">
    <property type="entry name" value="Cyt_P450_E_grp-IV"/>
</dbReference>
<keyword evidence="6 8" id="KW-0408">Iron</keyword>
<dbReference type="RefSeq" id="WP_091679883.1">
    <property type="nucleotide sequence ID" value="NZ_FOKG01000042.1"/>
</dbReference>
<dbReference type="CDD" id="cd11045">
    <property type="entry name" value="CYP136-like"/>
    <property type="match status" value="1"/>
</dbReference>
<organism evidence="10 11">
    <name type="scientific">Amycolatopsis marina</name>
    <dbReference type="NCBI Taxonomy" id="490629"/>
    <lineage>
        <taxon>Bacteria</taxon>
        <taxon>Bacillati</taxon>
        <taxon>Actinomycetota</taxon>
        <taxon>Actinomycetes</taxon>
        <taxon>Pseudonocardiales</taxon>
        <taxon>Pseudonocardiaceae</taxon>
        <taxon>Amycolatopsis</taxon>
    </lineage>
</organism>
<feature type="binding site" description="axial binding residue" evidence="8">
    <location>
        <position position="434"/>
    </location>
    <ligand>
        <name>heme</name>
        <dbReference type="ChEBI" id="CHEBI:30413"/>
    </ligand>
    <ligandPart>
        <name>Fe</name>
        <dbReference type="ChEBI" id="CHEBI:18248"/>
    </ligandPart>
</feature>
<dbReference type="GO" id="GO:0020037">
    <property type="term" value="F:heme binding"/>
    <property type="evidence" value="ECO:0007669"/>
    <property type="project" value="InterPro"/>
</dbReference>
<keyword evidence="3 8" id="KW-0349">Heme</keyword>
<keyword evidence="11" id="KW-1185">Reference proteome</keyword>
<keyword evidence="7 9" id="KW-0503">Monooxygenase</keyword>
<dbReference type="PROSITE" id="PS00086">
    <property type="entry name" value="CYTOCHROME_P450"/>
    <property type="match status" value="1"/>
</dbReference>
<dbReference type="OrthoDB" id="5290182at2"/>
<reference evidence="11" key="1">
    <citation type="submission" date="2016-10" db="EMBL/GenBank/DDBJ databases">
        <authorList>
            <person name="Varghese N."/>
            <person name="Submissions S."/>
        </authorList>
    </citation>
    <scope>NUCLEOTIDE SEQUENCE [LARGE SCALE GENOMIC DNA]</scope>
    <source>
        <strain evidence="11">CGMCC 4.3568</strain>
    </source>
</reference>
<evidence type="ECO:0000256" key="6">
    <source>
        <dbReference type="ARBA" id="ARBA00023004"/>
    </source>
</evidence>
<proteinExistence type="inferred from homology"/>
<keyword evidence="5 9" id="KW-0560">Oxidoreductase</keyword>
<dbReference type="InterPro" id="IPR036396">
    <property type="entry name" value="Cyt_P450_sf"/>
</dbReference>
<dbReference type="Gene3D" id="1.10.630.10">
    <property type="entry name" value="Cytochrome P450"/>
    <property type="match status" value="1"/>
</dbReference>
<keyword evidence="4 8" id="KW-0479">Metal-binding</keyword>
<dbReference type="InterPro" id="IPR001128">
    <property type="entry name" value="Cyt_P450"/>
</dbReference>
<dbReference type="GO" id="GO:0004497">
    <property type="term" value="F:monooxygenase activity"/>
    <property type="evidence" value="ECO:0007669"/>
    <property type="project" value="UniProtKB-KW"/>
</dbReference>
<evidence type="ECO:0000256" key="9">
    <source>
        <dbReference type="RuleBase" id="RU000461"/>
    </source>
</evidence>
<dbReference type="EMBL" id="FOKG01000042">
    <property type="protein sequence ID" value="SFB64336.1"/>
    <property type="molecule type" value="Genomic_DNA"/>
</dbReference>
<dbReference type="STRING" id="490629.SAMN05216266_14220"/>
<gene>
    <name evidence="10" type="ORF">SAMN05216266_14220</name>
</gene>
<dbReference type="AlphaFoldDB" id="A0A1I1CQL9"/>